<dbReference type="Proteomes" id="UP000194141">
    <property type="component" value="Unassembled WGS sequence"/>
</dbReference>
<dbReference type="AlphaFoldDB" id="A0A1X4XXE1"/>
<accession>A0A1X4XXE1</accession>
<dbReference type="EMBL" id="MDSU01000018">
    <property type="protein sequence ID" value="OSS42207.1"/>
    <property type="molecule type" value="Genomic_DNA"/>
</dbReference>
<keyword evidence="3" id="KW-1185">Reference proteome</keyword>
<protein>
    <recommendedName>
        <fullName evidence="4">DUF1634 domain-containing protein</fullName>
    </recommendedName>
</protein>
<dbReference type="STRING" id="1562698.DESAMIL20_1760"/>
<feature type="transmembrane region" description="Helical" evidence="1">
    <location>
        <begin position="89"/>
        <end position="108"/>
    </location>
</feature>
<sequence length="109" mass="12638">MKFDINKLIARTLQIGVWFSMFLFCVAIAESFFKKSNLAYTSFFGILKGLYLLEPNAAFYAGIVILMLTPVVRVLFLVFGYFIERDYRFSLISALVFFILIFSVYFGIH</sequence>
<feature type="transmembrane region" description="Helical" evidence="1">
    <location>
        <begin position="12"/>
        <end position="33"/>
    </location>
</feature>
<name>A0A1X4XXE1_9BACT</name>
<dbReference type="InterPro" id="IPR012861">
    <property type="entry name" value="DUF1634"/>
</dbReference>
<evidence type="ECO:0000313" key="2">
    <source>
        <dbReference type="EMBL" id="OSS42207.1"/>
    </source>
</evidence>
<reference evidence="2 3" key="1">
    <citation type="journal article" date="2017" name="Front. Microbiol.">
        <title>Genome Sequence of Desulfurella amilsii Strain TR1 and Comparative Genomics of Desulfurellaceae Family.</title>
        <authorList>
            <person name="Florentino A.P."/>
            <person name="Stams A.J."/>
            <person name="Sanchez-Andrea I."/>
        </authorList>
    </citation>
    <scope>NUCLEOTIDE SEQUENCE [LARGE SCALE GENOMIC DNA]</scope>
    <source>
        <strain evidence="2 3">TR1</strain>
    </source>
</reference>
<dbReference type="Pfam" id="PF07843">
    <property type="entry name" value="DUF1634"/>
    <property type="match status" value="1"/>
</dbReference>
<evidence type="ECO:0000313" key="3">
    <source>
        <dbReference type="Proteomes" id="UP000194141"/>
    </source>
</evidence>
<gene>
    <name evidence="2" type="ORF">DESAMIL20_1760</name>
</gene>
<feature type="transmembrane region" description="Helical" evidence="1">
    <location>
        <begin position="57"/>
        <end position="82"/>
    </location>
</feature>
<dbReference type="RefSeq" id="WP_086034470.1">
    <property type="nucleotide sequence ID" value="NZ_MDSU01000018.1"/>
</dbReference>
<proteinExistence type="predicted"/>
<organism evidence="2 3">
    <name type="scientific">Desulfurella amilsii</name>
    <dbReference type="NCBI Taxonomy" id="1562698"/>
    <lineage>
        <taxon>Bacteria</taxon>
        <taxon>Pseudomonadati</taxon>
        <taxon>Campylobacterota</taxon>
        <taxon>Desulfurellia</taxon>
        <taxon>Desulfurellales</taxon>
        <taxon>Desulfurellaceae</taxon>
        <taxon>Desulfurella</taxon>
    </lineage>
</organism>
<comment type="caution">
    <text evidence="2">The sequence shown here is derived from an EMBL/GenBank/DDBJ whole genome shotgun (WGS) entry which is preliminary data.</text>
</comment>
<dbReference type="OrthoDB" id="1682804at2"/>
<evidence type="ECO:0000256" key="1">
    <source>
        <dbReference type="SAM" id="Phobius"/>
    </source>
</evidence>
<keyword evidence="1" id="KW-0472">Membrane</keyword>
<keyword evidence="1" id="KW-1133">Transmembrane helix</keyword>
<evidence type="ECO:0008006" key="4">
    <source>
        <dbReference type="Google" id="ProtNLM"/>
    </source>
</evidence>
<keyword evidence="1" id="KW-0812">Transmembrane</keyword>